<evidence type="ECO:0000256" key="1">
    <source>
        <dbReference type="ARBA" id="ARBA00012493"/>
    </source>
</evidence>
<keyword evidence="2" id="KW-0808">Transferase</keyword>
<dbReference type="RefSeq" id="WP_087299633.1">
    <property type="nucleotide sequence ID" value="NZ_NFKP01000003.1"/>
</dbReference>
<comment type="similarity">
    <text evidence="8">Belongs to the bacterial reverse transcriptase family.</text>
</comment>
<proteinExistence type="inferred from homology"/>
<keyword evidence="3" id="KW-0548">Nucleotidyltransferase</keyword>
<evidence type="ECO:0000259" key="10">
    <source>
        <dbReference type="PROSITE" id="PS50878"/>
    </source>
</evidence>
<evidence type="ECO:0000256" key="6">
    <source>
        <dbReference type="ARBA" id="ARBA00022918"/>
    </source>
</evidence>
<dbReference type="Proteomes" id="UP000196386">
    <property type="component" value="Unassembled WGS sequence"/>
</dbReference>
<comment type="catalytic activity">
    <reaction evidence="9">
        <text>DNA(n) + a 2'-deoxyribonucleoside 5'-triphosphate = DNA(n+1) + diphosphate</text>
        <dbReference type="Rhea" id="RHEA:22508"/>
        <dbReference type="Rhea" id="RHEA-COMP:17339"/>
        <dbReference type="Rhea" id="RHEA-COMP:17340"/>
        <dbReference type="ChEBI" id="CHEBI:33019"/>
        <dbReference type="ChEBI" id="CHEBI:61560"/>
        <dbReference type="ChEBI" id="CHEBI:173112"/>
        <dbReference type="EC" id="2.7.7.49"/>
    </reaction>
</comment>
<dbReference type="InterPro" id="IPR000123">
    <property type="entry name" value="Reverse_transcriptase_msDNA"/>
</dbReference>
<feature type="domain" description="Reverse transcriptase" evidence="10">
    <location>
        <begin position="72"/>
        <end position="302"/>
    </location>
</feature>
<dbReference type="GO" id="GO:0046872">
    <property type="term" value="F:metal ion binding"/>
    <property type="evidence" value="ECO:0007669"/>
    <property type="project" value="UniProtKB-KW"/>
</dbReference>
<evidence type="ECO:0000256" key="8">
    <source>
        <dbReference type="ARBA" id="ARBA00034120"/>
    </source>
</evidence>
<evidence type="ECO:0000256" key="3">
    <source>
        <dbReference type="ARBA" id="ARBA00022695"/>
    </source>
</evidence>
<evidence type="ECO:0000256" key="4">
    <source>
        <dbReference type="ARBA" id="ARBA00022723"/>
    </source>
</evidence>
<dbReference type="GO" id="GO:0003964">
    <property type="term" value="F:RNA-directed DNA polymerase activity"/>
    <property type="evidence" value="ECO:0007669"/>
    <property type="project" value="UniProtKB-KW"/>
</dbReference>
<dbReference type="GO" id="GO:0003723">
    <property type="term" value="F:RNA binding"/>
    <property type="evidence" value="ECO:0007669"/>
    <property type="project" value="InterPro"/>
</dbReference>
<dbReference type="InterPro" id="IPR000477">
    <property type="entry name" value="RT_dom"/>
</dbReference>
<dbReference type="AlphaFoldDB" id="A0A1Y4N5E2"/>
<keyword evidence="6" id="KW-0695">RNA-directed DNA polymerase</keyword>
<dbReference type="PANTHER" id="PTHR34047:SF8">
    <property type="entry name" value="PROTEIN YKFC"/>
    <property type="match status" value="1"/>
</dbReference>
<dbReference type="Pfam" id="PF00078">
    <property type="entry name" value="RVT_1"/>
    <property type="match status" value="1"/>
</dbReference>
<dbReference type="SUPFAM" id="SSF56672">
    <property type="entry name" value="DNA/RNA polymerases"/>
    <property type="match status" value="1"/>
</dbReference>
<comment type="caution">
    <text evidence="11">The sequence shown here is derived from an EMBL/GenBank/DDBJ whole genome shotgun (WGS) entry which is preliminary data.</text>
</comment>
<keyword evidence="5" id="KW-0460">Magnesium</keyword>
<dbReference type="InterPro" id="IPR051083">
    <property type="entry name" value="GrpII_Intron_Splice-Mob/Def"/>
</dbReference>
<evidence type="ECO:0000256" key="9">
    <source>
        <dbReference type="ARBA" id="ARBA00048173"/>
    </source>
</evidence>
<dbReference type="GO" id="GO:0051607">
    <property type="term" value="P:defense response to virus"/>
    <property type="evidence" value="ECO:0007669"/>
    <property type="project" value="UniProtKB-KW"/>
</dbReference>
<organism evidence="11 12">
    <name type="scientific">Anaerotruncus colihominis</name>
    <dbReference type="NCBI Taxonomy" id="169435"/>
    <lineage>
        <taxon>Bacteria</taxon>
        <taxon>Bacillati</taxon>
        <taxon>Bacillota</taxon>
        <taxon>Clostridia</taxon>
        <taxon>Eubacteriales</taxon>
        <taxon>Oscillospiraceae</taxon>
        <taxon>Anaerotruncus</taxon>
    </lineage>
</organism>
<keyword evidence="4" id="KW-0479">Metal-binding</keyword>
<evidence type="ECO:0000313" key="11">
    <source>
        <dbReference type="EMBL" id="OUP70561.1"/>
    </source>
</evidence>
<dbReference type="InterPro" id="IPR043502">
    <property type="entry name" value="DNA/RNA_pol_sf"/>
</dbReference>
<dbReference type="EMBL" id="NFKP01000003">
    <property type="protein sequence ID" value="OUP70561.1"/>
    <property type="molecule type" value="Genomic_DNA"/>
</dbReference>
<dbReference type="EC" id="2.7.7.49" evidence="1"/>
<protein>
    <recommendedName>
        <fullName evidence="1">RNA-directed DNA polymerase</fullName>
        <ecNumber evidence="1">2.7.7.49</ecNumber>
    </recommendedName>
</protein>
<gene>
    <name evidence="11" type="ORF">B5F11_03740</name>
</gene>
<dbReference type="PROSITE" id="PS50878">
    <property type="entry name" value="RT_POL"/>
    <property type="match status" value="1"/>
</dbReference>
<evidence type="ECO:0000256" key="2">
    <source>
        <dbReference type="ARBA" id="ARBA00022679"/>
    </source>
</evidence>
<accession>A0A1Y4N5E2</accession>
<dbReference type="PANTHER" id="PTHR34047">
    <property type="entry name" value="NUCLEAR INTRON MATURASE 1, MITOCHONDRIAL-RELATED"/>
    <property type="match status" value="1"/>
</dbReference>
<evidence type="ECO:0000313" key="12">
    <source>
        <dbReference type="Proteomes" id="UP000196386"/>
    </source>
</evidence>
<keyword evidence="7" id="KW-0051">Antiviral defense</keyword>
<evidence type="ECO:0000256" key="7">
    <source>
        <dbReference type="ARBA" id="ARBA00023118"/>
    </source>
</evidence>
<dbReference type="PRINTS" id="PR00866">
    <property type="entry name" value="RNADNAPOLMS"/>
</dbReference>
<name>A0A1Y4N5E2_9FIRM</name>
<sequence>MPYITLRALPNYHQVSFEELLTNSIDLKQFFYNKTPSNTRTHYVQNVNKKLITSINFDDMKKSLYHFIDLNQQFFNGTISSLSTMYDTFYIPKSSGGLRRIDAPNDELMRTLKDLKRLFEDKLLAIHHTCAYAYIPGRCPLDAIKRHQSNESKWFGKFDFNNFFGSTTQEFLESQLKQIFPFSELLNDAQISGLFHQVLSLCFLNNCLPQGTPMSPMLTNIMMIPIDFHISKWLRSLDKHTFVYTRYADDMQISSRSPFNIGKVQNLILDVLNSFHAPFRLNDEKTRYGSTSGSNWNLGLMLNSQNEITIGYKRKKQLKIMLNNFLYDYSNGKFWDASEVRHLQGQLQYYLSIEPDYISYLVDRYSQIHNVKIYDTFSKILKSN</sequence>
<evidence type="ECO:0000256" key="5">
    <source>
        <dbReference type="ARBA" id="ARBA00022842"/>
    </source>
</evidence>
<reference evidence="12" key="1">
    <citation type="submission" date="2017-04" db="EMBL/GenBank/DDBJ databases">
        <title>Function of individual gut microbiota members based on whole genome sequencing of pure cultures obtained from chicken caecum.</title>
        <authorList>
            <person name="Medvecky M."/>
            <person name="Cejkova D."/>
            <person name="Polansky O."/>
            <person name="Karasova D."/>
            <person name="Kubasova T."/>
            <person name="Cizek A."/>
            <person name="Rychlik I."/>
        </authorList>
    </citation>
    <scope>NUCLEOTIDE SEQUENCE [LARGE SCALE GENOMIC DNA]</scope>
    <source>
        <strain evidence="12">An175</strain>
    </source>
</reference>